<dbReference type="AlphaFoldDB" id="A0A9P6ATJ9"/>
<organism evidence="3 4">
    <name type="scientific">Hydnum rufescens UP504</name>
    <dbReference type="NCBI Taxonomy" id="1448309"/>
    <lineage>
        <taxon>Eukaryota</taxon>
        <taxon>Fungi</taxon>
        <taxon>Dikarya</taxon>
        <taxon>Basidiomycota</taxon>
        <taxon>Agaricomycotina</taxon>
        <taxon>Agaricomycetes</taxon>
        <taxon>Cantharellales</taxon>
        <taxon>Hydnaceae</taxon>
        <taxon>Hydnum</taxon>
    </lineage>
</organism>
<dbReference type="Proteomes" id="UP000886523">
    <property type="component" value="Unassembled WGS sequence"/>
</dbReference>
<dbReference type="EMBL" id="MU129000">
    <property type="protein sequence ID" value="KAF9511469.1"/>
    <property type="molecule type" value="Genomic_DNA"/>
</dbReference>
<accession>A0A9P6ATJ9</accession>
<feature type="region of interest" description="Disordered" evidence="1">
    <location>
        <begin position="72"/>
        <end position="94"/>
    </location>
</feature>
<gene>
    <name evidence="3" type="ORF">BS47DRAFT_1363834</name>
</gene>
<evidence type="ECO:0000256" key="2">
    <source>
        <dbReference type="SAM" id="SignalP"/>
    </source>
</evidence>
<protein>
    <submittedName>
        <fullName evidence="3">Carbohydrate-binding module family 13 protein</fullName>
    </submittedName>
</protein>
<feature type="chain" id="PRO_5040202355" evidence="2">
    <location>
        <begin position="31"/>
        <end position="158"/>
    </location>
</feature>
<name>A0A9P6ATJ9_9AGAM</name>
<proteinExistence type="predicted"/>
<feature type="compositionally biased region" description="Basic and acidic residues" evidence="1">
    <location>
        <begin position="80"/>
        <end position="94"/>
    </location>
</feature>
<keyword evidence="4" id="KW-1185">Reference proteome</keyword>
<reference evidence="3" key="1">
    <citation type="journal article" date="2020" name="Nat. Commun.">
        <title>Large-scale genome sequencing of mycorrhizal fungi provides insights into the early evolution of symbiotic traits.</title>
        <authorList>
            <person name="Miyauchi S."/>
            <person name="Kiss E."/>
            <person name="Kuo A."/>
            <person name="Drula E."/>
            <person name="Kohler A."/>
            <person name="Sanchez-Garcia M."/>
            <person name="Morin E."/>
            <person name="Andreopoulos B."/>
            <person name="Barry K.W."/>
            <person name="Bonito G."/>
            <person name="Buee M."/>
            <person name="Carver A."/>
            <person name="Chen C."/>
            <person name="Cichocki N."/>
            <person name="Clum A."/>
            <person name="Culley D."/>
            <person name="Crous P.W."/>
            <person name="Fauchery L."/>
            <person name="Girlanda M."/>
            <person name="Hayes R.D."/>
            <person name="Keri Z."/>
            <person name="LaButti K."/>
            <person name="Lipzen A."/>
            <person name="Lombard V."/>
            <person name="Magnuson J."/>
            <person name="Maillard F."/>
            <person name="Murat C."/>
            <person name="Nolan M."/>
            <person name="Ohm R.A."/>
            <person name="Pangilinan J."/>
            <person name="Pereira M.F."/>
            <person name="Perotto S."/>
            <person name="Peter M."/>
            <person name="Pfister S."/>
            <person name="Riley R."/>
            <person name="Sitrit Y."/>
            <person name="Stielow J.B."/>
            <person name="Szollosi G."/>
            <person name="Zifcakova L."/>
            <person name="Stursova M."/>
            <person name="Spatafora J.W."/>
            <person name="Tedersoo L."/>
            <person name="Vaario L.M."/>
            <person name="Yamada A."/>
            <person name="Yan M."/>
            <person name="Wang P."/>
            <person name="Xu J."/>
            <person name="Bruns T."/>
            <person name="Baldrian P."/>
            <person name="Vilgalys R."/>
            <person name="Dunand C."/>
            <person name="Henrissat B."/>
            <person name="Grigoriev I.V."/>
            <person name="Hibbett D."/>
            <person name="Nagy L.G."/>
            <person name="Martin F.M."/>
        </authorList>
    </citation>
    <scope>NUCLEOTIDE SEQUENCE</scope>
    <source>
        <strain evidence="3">UP504</strain>
    </source>
</reference>
<evidence type="ECO:0000256" key="1">
    <source>
        <dbReference type="SAM" id="MobiDB-lite"/>
    </source>
</evidence>
<keyword evidence="2" id="KW-0732">Signal</keyword>
<dbReference type="Gene3D" id="2.80.10.50">
    <property type="match status" value="1"/>
</dbReference>
<evidence type="ECO:0000313" key="3">
    <source>
        <dbReference type="EMBL" id="KAF9511469.1"/>
    </source>
</evidence>
<evidence type="ECO:0000313" key="4">
    <source>
        <dbReference type="Proteomes" id="UP000886523"/>
    </source>
</evidence>
<feature type="signal peptide" evidence="2">
    <location>
        <begin position="1"/>
        <end position="30"/>
    </location>
</feature>
<dbReference type="OrthoDB" id="2131701at2759"/>
<comment type="caution">
    <text evidence="3">The sequence shown here is derived from an EMBL/GenBank/DDBJ whole genome shotgun (WGS) entry which is preliminary data.</text>
</comment>
<sequence length="158" mass="17154">MLWDPPLAHLISGVCNLLLDLFVNIKAGTAADLSGGNNNCDIVIMLVMRDVISNDTAVDAIGFGTHRGANQQNGGCVIGGDHRQSTPDDQHPSEPRYIRYPSSLSFLALPNRRLPGIFLLGAHLSLDLEDFGNPTPGTRVQLWETSSGKNQAWFFQSP</sequence>